<evidence type="ECO:0008006" key="10">
    <source>
        <dbReference type="Google" id="ProtNLM"/>
    </source>
</evidence>
<dbReference type="Proteomes" id="UP000694393">
    <property type="component" value="Unplaced"/>
</dbReference>
<dbReference type="AlphaFoldDB" id="A0A8C8R8J7"/>
<dbReference type="GO" id="GO:0016324">
    <property type="term" value="C:apical plasma membrane"/>
    <property type="evidence" value="ECO:0007669"/>
    <property type="project" value="TreeGrafter"/>
</dbReference>
<evidence type="ECO:0000256" key="5">
    <source>
        <dbReference type="ARBA" id="ARBA00023136"/>
    </source>
</evidence>
<proteinExistence type="inferred from homology"/>
<feature type="transmembrane region" description="Helical" evidence="7">
    <location>
        <begin position="70"/>
        <end position="99"/>
    </location>
</feature>
<reference evidence="8" key="1">
    <citation type="submission" date="2025-08" db="UniProtKB">
        <authorList>
            <consortium name="Ensembl"/>
        </authorList>
    </citation>
    <scope>IDENTIFICATION</scope>
</reference>
<organism evidence="8 9">
    <name type="scientific">Pelusios castaneus</name>
    <name type="common">West African mud turtle</name>
    <dbReference type="NCBI Taxonomy" id="367368"/>
    <lineage>
        <taxon>Eukaryota</taxon>
        <taxon>Metazoa</taxon>
        <taxon>Chordata</taxon>
        <taxon>Craniata</taxon>
        <taxon>Vertebrata</taxon>
        <taxon>Euteleostomi</taxon>
        <taxon>Archelosauria</taxon>
        <taxon>Testudinata</taxon>
        <taxon>Testudines</taxon>
        <taxon>Pleurodira</taxon>
        <taxon>Pelomedusidae</taxon>
        <taxon>Pelusios</taxon>
    </lineage>
</organism>
<keyword evidence="3 7" id="KW-0812">Transmembrane</keyword>
<evidence type="ECO:0000313" key="9">
    <source>
        <dbReference type="Proteomes" id="UP000694393"/>
    </source>
</evidence>
<sequence>MALKNLSQPEYQPEPAPPQGSLPGLFAMVHSFLGLVQPNAFPDDLLRNLIQQQTWTAENAAYKEVLLYEIGFLVCAAIGLLFIILVPLVGLCFCCCRCCGNCGGTMYQKQSRRTGCRRRALFASVLLVTVLILAGNICAFISNSRISHAVSGSFGTFNTTLDNLRIFVSTIPQQVDFVIGTSDVPVNRANRSLQDIGPILGGRIVSELGEKAYGALGSATQLLDVTEQVRSELHAVNSSHQRLQQLQGELSRNLSQLQERINRTVQDCGRPCSDVSVSSLAPAANFSMVPDVSSYLELLSNLSSANLNATLQQANETLNETPRKVEEQSRQVVSDAQSQLGEVRRKIGAVRNDIPVLDTLGNITTKLDSLGGQAASYEPKVATYDGYRWIVGICLCCLVLLIVLCNVLGLALGAIGLQPTALPIERGCLSNSGGNFFMVGVGFSFLYSWLLMLLVLVTFLLGGNTQTLVCRPWHDRELLQFLETSGLMAHFNLSEMLGLKGGTVTLSGVYNDCQHDQPLWSALQLGQAVPLDDLLNISQYTSDIAAAFERLNISLAPITFLSPRQKQLLRDVAASGLQPNFTSALQELERNVTQGDLLALAAQLEKLANATDNRTRLELLDEAVALRQISAEIEARFPPEMQTLNRSIQTLQATTPPVPGLVNDTLQRMEDTQTFLDTRAAEIIRNESQAFLQTLISYFDSYVAWANRTLTEEVGRCRPAAKSVDVAATIVCNYVVDSLNGFWFSLGWCTIFLLPSIILAVRLAKFYRRMKITDIYEGDREAMEMSDGEAMEMSSTVTLFKIPRAEVKK</sequence>
<dbReference type="GO" id="GO:0071914">
    <property type="term" value="C:prominosome"/>
    <property type="evidence" value="ECO:0007669"/>
    <property type="project" value="TreeGrafter"/>
</dbReference>
<accession>A0A8C8R8J7</accession>
<name>A0A8C8R8J7_9SAUR</name>
<dbReference type="PANTHER" id="PTHR22730">
    <property type="entry name" value="PROMININ PROM PROTEIN"/>
    <property type="match status" value="1"/>
</dbReference>
<dbReference type="GO" id="GO:0015485">
    <property type="term" value="F:cholesterol binding"/>
    <property type="evidence" value="ECO:0007669"/>
    <property type="project" value="TreeGrafter"/>
</dbReference>
<evidence type="ECO:0000313" key="8">
    <source>
        <dbReference type="Ensembl" id="ENSPCEP00000001790.1"/>
    </source>
</evidence>
<evidence type="ECO:0000256" key="1">
    <source>
        <dbReference type="ARBA" id="ARBA00004475"/>
    </source>
</evidence>
<evidence type="ECO:0000256" key="2">
    <source>
        <dbReference type="ARBA" id="ARBA00006058"/>
    </source>
</evidence>
<feature type="transmembrane region" description="Helical" evidence="7">
    <location>
        <begin position="120"/>
        <end position="142"/>
    </location>
</feature>
<reference evidence="8" key="2">
    <citation type="submission" date="2025-09" db="UniProtKB">
        <authorList>
            <consortium name="Ensembl"/>
        </authorList>
    </citation>
    <scope>IDENTIFICATION</scope>
</reference>
<comment type="subcellular location">
    <subcellularLocation>
        <location evidence="1">Cell projection</location>
        <location evidence="1">Microvillus membrane</location>
        <topology evidence="1">Multi-pass membrane protein</topology>
    </subcellularLocation>
</comment>
<keyword evidence="5 7" id="KW-0472">Membrane</keyword>
<feature type="transmembrane region" description="Helical" evidence="7">
    <location>
        <begin position="389"/>
        <end position="415"/>
    </location>
</feature>
<dbReference type="Pfam" id="PF05478">
    <property type="entry name" value="Prominin"/>
    <property type="match status" value="1"/>
</dbReference>
<feature type="transmembrane region" description="Helical" evidence="7">
    <location>
        <begin position="742"/>
        <end position="761"/>
    </location>
</feature>
<dbReference type="Ensembl" id="ENSPCET00000001852.1">
    <property type="protein sequence ID" value="ENSPCEP00000001790.1"/>
    <property type="gene ID" value="ENSPCEG00000001491.1"/>
</dbReference>
<evidence type="ECO:0000256" key="3">
    <source>
        <dbReference type="ARBA" id="ARBA00022692"/>
    </source>
</evidence>
<dbReference type="GO" id="GO:0005929">
    <property type="term" value="C:cilium"/>
    <property type="evidence" value="ECO:0007669"/>
    <property type="project" value="TreeGrafter"/>
</dbReference>
<evidence type="ECO:0000256" key="6">
    <source>
        <dbReference type="ARBA" id="ARBA00023180"/>
    </source>
</evidence>
<dbReference type="GO" id="GO:0009986">
    <property type="term" value="C:cell surface"/>
    <property type="evidence" value="ECO:0007669"/>
    <property type="project" value="TreeGrafter"/>
</dbReference>
<dbReference type="GO" id="GO:0031528">
    <property type="term" value="C:microvillus membrane"/>
    <property type="evidence" value="ECO:0007669"/>
    <property type="project" value="UniProtKB-SubCell"/>
</dbReference>
<dbReference type="PANTHER" id="PTHR22730:SF4">
    <property type="entry name" value="PROMININ-1-A-LIKE"/>
    <property type="match status" value="1"/>
</dbReference>
<evidence type="ECO:0000256" key="4">
    <source>
        <dbReference type="ARBA" id="ARBA00022989"/>
    </source>
</evidence>
<comment type="similarity">
    <text evidence="2">Belongs to the prominin family.</text>
</comment>
<protein>
    <recommendedName>
        <fullName evidence="10">Prominin-1-A-like</fullName>
    </recommendedName>
</protein>
<dbReference type="InterPro" id="IPR008795">
    <property type="entry name" value="Prominin"/>
</dbReference>
<keyword evidence="4 7" id="KW-1133">Transmembrane helix</keyword>
<keyword evidence="9" id="KW-1185">Reference proteome</keyword>
<evidence type="ECO:0000256" key="7">
    <source>
        <dbReference type="SAM" id="Phobius"/>
    </source>
</evidence>
<keyword evidence="6" id="KW-0325">Glycoprotein</keyword>
<feature type="transmembrane region" description="Helical" evidence="7">
    <location>
        <begin position="436"/>
        <end position="461"/>
    </location>
</feature>